<keyword evidence="2 3" id="KW-0040">ANK repeat</keyword>
<dbReference type="PROSITE" id="PS50297">
    <property type="entry name" value="ANK_REP_REGION"/>
    <property type="match status" value="1"/>
</dbReference>
<feature type="repeat" description="ANK" evidence="3">
    <location>
        <begin position="175"/>
        <end position="207"/>
    </location>
</feature>
<evidence type="ECO:0008006" key="5">
    <source>
        <dbReference type="Google" id="ProtNLM"/>
    </source>
</evidence>
<gene>
    <name evidence="4" type="ORF">AMON00008_LOCUS15079</name>
</gene>
<dbReference type="EMBL" id="HBNR01022574">
    <property type="protein sequence ID" value="CAE4575460.1"/>
    <property type="molecule type" value="Transcribed_RNA"/>
</dbReference>
<organism evidence="4">
    <name type="scientific">Alexandrium monilatum</name>
    <dbReference type="NCBI Taxonomy" id="311494"/>
    <lineage>
        <taxon>Eukaryota</taxon>
        <taxon>Sar</taxon>
        <taxon>Alveolata</taxon>
        <taxon>Dinophyceae</taxon>
        <taxon>Gonyaulacales</taxon>
        <taxon>Pyrocystaceae</taxon>
        <taxon>Alexandrium</taxon>
    </lineage>
</organism>
<protein>
    <recommendedName>
        <fullName evidence="5">Ankyrin repeat domain-containing protein</fullName>
    </recommendedName>
</protein>
<name>A0A7S4Q850_9DINO</name>
<evidence type="ECO:0000256" key="1">
    <source>
        <dbReference type="ARBA" id="ARBA00022737"/>
    </source>
</evidence>
<reference evidence="4" key="1">
    <citation type="submission" date="2021-01" db="EMBL/GenBank/DDBJ databases">
        <authorList>
            <person name="Corre E."/>
            <person name="Pelletier E."/>
            <person name="Niang G."/>
            <person name="Scheremetjew M."/>
            <person name="Finn R."/>
            <person name="Kale V."/>
            <person name="Holt S."/>
            <person name="Cochrane G."/>
            <person name="Meng A."/>
            <person name="Brown T."/>
            <person name="Cohen L."/>
        </authorList>
    </citation>
    <scope>NUCLEOTIDE SEQUENCE</scope>
    <source>
        <strain evidence="4">CCMP3105</strain>
    </source>
</reference>
<dbReference type="InterPro" id="IPR036770">
    <property type="entry name" value="Ankyrin_rpt-contain_sf"/>
</dbReference>
<dbReference type="AlphaFoldDB" id="A0A7S4Q850"/>
<dbReference type="PANTHER" id="PTHR24174:SF16">
    <property type="entry name" value="CASKIN-2"/>
    <property type="match status" value="1"/>
</dbReference>
<dbReference type="SUPFAM" id="SSF48403">
    <property type="entry name" value="Ankyrin repeat"/>
    <property type="match status" value="1"/>
</dbReference>
<dbReference type="InterPro" id="IPR002110">
    <property type="entry name" value="Ankyrin_rpt"/>
</dbReference>
<dbReference type="Pfam" id="PF12796">
    <property type="entry name" value="Ank_2"/>
    <property type="match status" value="1"/>
</dbReference>
<accession>A0A7S4Q850</accession>
<dbReference type="Gene3D" id="1.25.40.20">
    <property type="entry name" value="Ankyrin repeat-containing domain"/>
    <property type="match status" value="1"/>
</dbReference>
<evidence type="ECO:0000256" key="3">
    <source>
        <dbReference type="PROSITE-ProRule" id="PRU00023"/>
    </source>
</evidence>
<proteinExistence type="predicted"/>
<evidence type="ECO:0000256" key="2">
    <source>
        <dbReference type="ARBA" id="ARBA00023043"/>
    </source>
</evidence>
<evidence type="ECO:0000313" key="4">
    <source>
        <dbReference type="EMBL" id="CAE4575460.1"/>
    </source>
</evidence>
<sequence>MNLPGIVQEPRIRSIVPDPERWTASACPSPLPAAIYSRIDDWGVTGPMVPMDAERLVLLHSDPALWPQLDEVRRMATGFPADGRLMVYMEARQGRRVLGPHFEGRSDLSVCAYRRRERLGGFAAAANRLPDAREALPELATLHWAAWHGRPEVVPSLCAAGADVNEMRVRAPVQEEFAPLHIAAIRGHIAMVEELLAMRADAGRRATLSGATPLDAAAMVGRVADAVSRRLQLALAQAANVTGRRQ</sequence>
<dbReference type="InterPro" id="IPR033635">
    <property type="entry name" value="ANKS1/Caskin"/>
</dbReference>
<keyword evidence="1" id="KW-0677">Repeat</keyword>
<dbReference type="PROSITE" id="PS50088">
    <property type="entry name" value="ANK_REPEAT"/>
    <property type="match status" value="1"/>
</dbReference>
<dbReference type="PANTHER" id="PTHR24174">
    <property type="entry name" value="ANKYRIN REPEAT AND STERILE ALPHA MOTIF DOMAIN-CONTAINING PROTEIN 1"/>
    <property type="match status" value="1"/>
</dbReference>
<dbReference type="SMART" id="SM00248">
    <property type="entry name" value="ANK"/>
    <property type="match status" value="2"/>
</dbReference>